<dbReference type="EnsemblMetazoa" id="G11968.1">
    <property type="protein sequence ID" value="G11968.1:cds"/>
    <property type="gene ID" value="G11968"/>
</dbReference>
<evidence type="ECO:0008006" key="7">
    <source>
        <dbReference type="Google" id="ProtNLM"/>
    </source>
</evidence>
<keyword evidence="3" id="KW-0808">Transferase</keyword>
<dbReference type="AlphaFoldDB" id="A0A8W8I1V6"/>
<dbReference type="Proteomes" id="UP000005408">
    <property type="component" value="Unassembled WGS sequence"/>
</dbReference>
<dbReference type="PANTHER" id="PTHR11129">
    <property type="entry name" value="PROTEIN FARNESYLTRANSFERASE ALPHA SUBUNIT/RAB GERANYLGERANYL TRANSFERASE ALPHA SUBUNIT"/>
    <property type="match status" value="1"/>
</dbReference>
<dbReference type="SUPFAM" id="SSF48439">
    <property type="entry name" value="Protein prenylyltransferase"/>
    <property type="match status" value="1"/>
</dbReference>
<name>A0A8W8I1V6_MAGGI</name>
<dbReference type="OMA" id="CCNTEQR"/>
<evidence type="ECO:0000256" key="1">
    <source>
        <dbReference type="ARBA" id="ARBA00006734"/>
    </source>
</evidence>
<evidence type="ECO:0000256" key="2">
    <source>
        <dbReference type="ARBA" id="ARBA00022602"/>
    </source>
</evidence>
<evidence type="ECO:0000313" key="5">
    <source>
        <dbReference type="EnsemblMetazoa" id="G11968.1:cds"/>
    </source>
</evidence>
<keyword evidence="2" id="KW-0637">Prenyltransferase</keyword>
<organism evidence="5 6">
    <name type="scientific">Magallana gigas</name>
    <name type="common">Pacific oyster</name>
    <name type="synonym">Crassostrea gigas</name>
    <dbReference type="NCBI Taxonomy" id="29159"/>
    <lineage>
        <taxon>Eukaryota</taxon>
        <taxon>Metazoa</taxon>
        <taxon>Spiralia</taxon>
        <taxon>Lophotrochozoa</taxon>
        <taxon>Mollusca</taxon>
        <taxon>Bivalvia</taxon>
        <taxon>Autobranchia</taxon>
        <taxon>Pteriomorphia</taxon>
        <taxon>Ostreida</taxon>
        <taxon>Ostreoidea</taxon>
        <taxon>Ostreidae</taxon>
        <taxon>Magallana</taxon>
    </lineage>
</organism>
<dbReference type="Pfam" id="PF01239">
    <property type="entry name" value="PPTA"/>
    <property type="match status" value="3"/>
</dbReference>
<reference evidence="5" key="1">
    <citation type="submission" date="2022-08" db="UniProtKB">
        <authorList>
            <consortium name="EnsemblMetazoa"/>
        </authorList>
    </citation>
    <scope>IDENTIFICATION</scope>
    <source>
        <strain evidence="5">05x7-T-G4-1.051#20</strain>
    </source>
</reference>
<evidence type="ECO:0000256" key="3">
    <source>
        <dbReference type="ARBA" id="ARBA00022679"/>
    </source>
</evidence>
<dbReference type="OrthoDB" id="5358702at2759"/>
<accession>A0A8W8I1V6</accession>
<dbReference type="PANTHER" id="PTHR11129:SF3">
    <property type="entry name" value="PROTEIN PRENYLTRANSFERASE ALPHA SUBUNIT REPEAT-CONTAINING PROTEIN 1"/>
    <property type="match status" value="1"/>
</dbReference>
<keyword evidence="4" id="KW-0677">Repeat</keyword>
<dbReference type="Gene3D" id="1.25.40.120">
    <property type="entry name" value="Protein prenylyltransferase"/>
    <property type="match status" value="2"/>
</dbReference>
<keyword evidence="6" id="KW-1185">Reference proteome</keyword>
<comment type="similarity">
    <text evidence="1">Belongs to the protein prenyltransferase subunit alpha family.</text>
</comment>
<dbReference type="PROSITE" id="PS51147">
    <property type="entry name" value="PFTA"/>
    <property type="match status" value="1"/>
</dbReference>
<dbReference type="InterPro" id="IPR002088">
    <property type="entry name" value="Prenyl_trans_a"/>
</dbReference>
<evidence type="ECO:0000313" key="6">
    <source>
        <dbReference type="Proteomes" id="UP000005408"/>
    </source>
</evidence>
<protein>
    <recommendedName>
        <fullName evidence="7">Protein prenyltransferase alpha subunit repeat-containing protein 1</fullName>
    </recommendedName>
</protein>
<evidence type="ECO:0000256" key="4">
    <source>
        <dbReference type="ARBA" id="ARBA00022737"/>
    </source>
</evidence>
<dbReference type="EnsemblMetazoa" id="G11968.2">
    <property type="protein sequence ID" value="G11968.2:cds"/>
    <property type="gene ID" value="G11968"/>
</dbReference>
<sequence>MANDSRGCRLLSDLNSAFRRDPEIDEYDFLPVPEPKHNRSPLVLQEHKLGIESWSVKILFQYAYNQLIGWRNNTPPTKFLDPTELCSLTRAILLVNADCSTAWNTRKELVDNGDLSVTEDLKFGGLVLKKHPKSPETFSHRKWLLHRFIDNCLASSIGSNTSSGSNACDRFVNMEAIDLNMDASFNGPNFDNAPDLINQPDYNELMRKEMNVCKNAADNHPCNYNAWSHRIWVLQHCFNCSLQVVYGELHSTEGWVTKHISDHSGFHYRQFLLKCLSQQAEKLSEQFLLNYRNIVQKEMYLITDLIKSYPGHEALWYHRRYVFQSLCESCDKIAMETIQPCEKSQENQQKKTKLENERQVLLMKEVDSVSNSDLAGREKYNQQLAQKYLDWIQKYCRR</sequence>
<dbReference type="GO" id="GO:0008318">
    <property type="term" value="F:protein prenyltransferase activity"/>
    <property type="evidence" value="ECO:0007669"/>
    <property type="project" value="InterPro"/>
</dbReference>
<dbReference type="GO" id="GO:0005737">
    <property type="term" value="C:cytoplasm"/>
    <property type="evidence" value="ECO:0007669"/>
    <property type="project" value="TreeGrafter"/>
</dbReference>
<proteinExistence type="inferred from homology"/>